<evidence type="ECO:0000256" key="7">
    <source>
        <dbReference type="ARBA" id="ARBA00048628"/>
    </source>
</evidence>
<dbReference type="InterPro" id="IPR029041">
    <property type="entry name" value="FAD-linked_oxidoreductase-like"/>
</dbReference>
<dbReference type="GO" id="GO:0071949">
    <property type="term" value="F:FAD binding"/>
    <property type="evidence" value="ECO:0007669"/>
    <property type="project" value="TreeGrafter"/>
</dbReference>
<evidence type="ECO:0000256" key="4">
    <source>
        <dbReference type="ARBA" id="ARBA00022630"/>
    </source>
</evidence>
<keyword evidence="5 8" id="KW-0274">FAD</keyword>
<protein>
    <recommendedName>
        <fullName evidence="8">Methylenetetrahydrofolate reductase</fullName>
    </recommendedName>
</protein>
<evidence type="ECO:0000256" key="2">
    <source>
        <dbReference type="ARBA" id="ARBA00004777"/>
    </source>
</evidence>
<dbReference type="GO" id="GO:0005829">
    <property type="term" value="C:cytosol"/>
    <property type="evidence" value="ECO:0007669"/>
    <property type="project" value="TreeGrafter"/>
</dbReference>
<dbReference type="GO" id="GO:0035999">
    <property type="term" value="P:tetrahydrofolate interconversion"/>
    <property type="evidence" value="ECO:0007669"/>
    <property type="project" value="UniProtKB-UniPathway"/>
</dbReference>
<dbReference type="InterPro" id="IPR003171">
    <property type="entry name" value="Mehydrof_redctse-like"/>
</dbReference>
<evidence type="ECO:0000256" key="3">
    <source>
        <dbReference type="ARBA" id="ARBA00006743"/>
    </source>
</evidence>
<dbReference type="PANTHER" id="PTHR45754:SF3">
    <property type="entry name" value="METHYLENETETRAHYDROFOLATE REDUCTASE (NADPH)"/>
    <property type="match status" value="1"/>
</dbReference>
<dbReference type="Gene3D" id="3.20.20.220">
    <property type="match status" value="1"/>
</dbReference>
<gene>
    <name evidence="9" type="ORF">BET03_08625</name>
</gene>
<keyword evidence="6 8" id="KW-0560">Oxidoreductase</keyword>
<comment type="pathway">
    <text evidence="2 8">One-carbon metabolism; tetrahydrofolate interconversion.</text>
</comment>
<accession>A0A419T8Q1</accession>
<dbReference type="CDD" id="cd00537">
    <property type="entry name" value="MTHFR"/>
    <property type="match status" value="1"/>
</dbReference>
<evidence type="ECO:0000256" key="1">
    <source>
        <dbReference type="ARBA" id="ARBA00001974"/>
    </source>
</evidence>
<evidence type="ECO:0000256" key="8">
    <source>
        <dbReference type="RuleBase" id="RU003862"/>
    </source>
</evidence>
<evidence type="ECO:0000313" key="9">
    <source>
        <dbReference type="EMBL" id="RKD33778.1"/>
    </source>
</evidence>
<comment type="cofactor">
    <cofactor evidence="1 8">
        <name>FAD</name>
        <dbReference type="ChEBI" id="CHEBI:57692"/>
    </cofactor>
</comment>
<dbReference type="GO" id="GO:0106312">
    <property type="term" value="F:methylenetetrahydrofolate reductase (NADH) activity"/>
    <property type="evidence" value="ECO:0007669"/>
    <property type="project" value="UniProtKB-EC"/>
</dbReference>
<organism evidence="9 10">
    <name type="scientific">Thermohalobacter berrensis</name>
    <dbReference type="NCBI Taxonomy" id="99594"/>
    <lineage>
        <taxon>Bacteria</taxon>
        <taxon>Bacillati</taxon>
        <taxon>Bacillota</taxon>
        <taxon>Tissierellia</taxon>
        <taxon>Tissierellales</taxon>
        <taxon>Thermohalobacteraceae</taxon>
        <taxon>Thermohalobacter</taxon>
    </lineage>
</organism>
<keyword evidence="10" id="KW-1185">Reference proteome</keyword>
<name>A0A419T8Q1_9FIRM</name>
<reference evidence="9 10" key="1">
    <citation type="submission" date="2016-08" db="EMBL/GenBank/DDBJ databases">
        <title>Novel Firmicutes and Novel Genomes.</title>
        <authorList>
            <person name="Poppleton D.I."/>
            <person name="Gribaldo S."/>
        </authorList>
    </citation>
    <scope>NUCLEOTIDE SEQUENCE [LARGE SCALE GENOMIC DNA]</scope>
    <source>
        <strain evidence="9 10">CTT3</strain>
    </source>
</reference>
<evidence type="ECO:0000256" key="6">
    <source>
        <dbReference type="ARBA" id="ARBA00023002"/>
    </source>
</evidence>
<keyword evidence="4 8" id="KW-0285">Flavoprotein</keyword>
<dbReference type="RefSeq" id="WP_120167531.1">
    <property type="nucleotide sequence ID" value="NZ_MCIB01000004.1"/>
</dbReference>
<sequence length="299" mass="32777">MSLLREVLENGEFAITAEMAPPKGTDISHLRKCAQLMKGRVHGVNVTDFQSAVMRVTSLATCKILKEEGLEPVLQLTGRDRNRIATQGELLSAGVFGIENVLCLTGDHTVVGDHPQAKPVYDLDCIGILQAATTLMDGKDMAGNELNKAPEFYLGACVTPEYEPLEIQIIKMKKKIKAGARFFQTQGVFDIETMRKFRELTKDLDCKILAGIIPLKSAGMAKFMNKNVPGINVPDKLIERMKNAEDKKKEGIKIAAELIQQLKEENLCDGVHIMAIGAEENVPVILDEANLTPSYAANA</sequence>
<dbReference type="Pfam" id="PF02219">
    <property type="entry name" value="MTHFR"/>
    <property type="match status" value="1"/>
</dbReference>
<evidence type="ECO:0000313" key="10">
    <source>
        <dbReference type="Proteomes" id="UP000284177"/>
    </source>
</evidence>
<proteinExistence type="inferred from homology"/>
<dbReference type="UniPathway" id="UPA00193"/>
<evidence type="ECO:0000256" key="5">
    <source>
        <dbReference type="ARBA" id="ARBA00022827"/>
    </source>
</evidence>
<dbReference type="SUPFAM" id="SSF51730">
    <property type="entry name" value="FAD-linked oxidoreductase"/>
    <property type="match status" value="1"/>
</dbReference>
<dbReference type="Proteomes" id="UP000284177">
    <property type="component" value="Unassembled WGS sequence"/>
</dbReference>
<dbReference type="OrthoDB" id="9803687at2"/>
<dbReference type="AlphaFoldDB" id="A0A419T8Q1"/>
<dbReference type="GO" id="GO:0009086">
    <property type="term" value="P:methionine biosynthetic process"/>
    <property type="evidence" value="ECO:0007669"/>
    <property type="project" value="TreeGrafter"/>
</dbReference>
<comment type="caution">
    <text evidence="9">The sequence shown here is derived from an EMBL/GenBank/DDBJ whole genome shotgun (WGS) entry which is preliminary data.</text>
</comment>
<comment type="catalytic activity">
    <reaction evidence="7">
        <text>(6S)-5-methyl-5,6,7,8-tetrahydrofolate + NAD(+) = (6R)-5,10-methylene-5,6,7,8-tetrahydrofolate + NADH + H(+)</text>
        <dbReference type="Rhea" id="RHEA:19821"/>
        <dbReference type="ChEBI" id="CHEBI:15378"/>
        <dbReference type="ChEBI" id="CHEBI:15636"/>
        <dbReference type="ChEBI" id="CHEBI:18608"/>
        <dbReference type="ChEBI" id="CHEBI:57540"/>
        <dbReference type="ChEBI" id="CHEBI:57945"/>
        <dbReference type="EC" id="1.5.1.54"/>
    </reaction>
    <physiologicalReaction direction="right-to-left" evidence="7">
        <dbReference type="Rhea" id="RHEA:19823"/>
    </physiologicalReaction>
</comment>
<comment type="similarity">
    <text evidence="3 8">Belongs to the methylenetetrahydrofolate reductase family.</text>
</comment>
<dbReference type="EMBL" id="MCIB01000004">
    <property type="protein sequence ID" value="RKD33778.1"/>
    <property type="molecule type" value="Genomic_DNA"/>
</dbReference>
<dbReference type="PANTHER" id="PTHR45754">
    <property type="entry name" value="METHYLENETETRAHYDROFOLATE REDUCTASE"/>
    <property type="match status" value="1"/>
</dbReference>